<keyword evidence="2" id="KW-0812">Transmembrane</keyword>
<feature type="region of interest" description="Disordered" evidence="1">
    <location>
        <begin position="226"/>
        <end position="257"/>
    </location>
</feature>
<feature type="compositionally biased region" description="Acidic residues" evidence="1">
    <location>
        <begin position="409"/>
        <end position="422"/>
    </location>
</feature>
<feature type="compositionally biased region" description="Low complexity" evidence="1">
    <location>
        <begin position="376"/>
        <end position="387"/>
    </location>
</feature>
<feature type="region of interest" description="Disordered" evidence="1">
    <location>
        <begin position="375"/>
        <end position="461"/>
    </location>
</feature>
<evidence type="ECO:0008006" key="6">
    <source>
        <dbReference type="Google" id="ProtNLM"/>
    </source>
</evidence>
<name>A0A8K0T2R0_9HYPO</name>
<evidence type="ECO:0000256" key="1">
    <source>
        <dbReference type="SAM" id="MobiDB-lite"/>
    </source>
</evidence>
<feature type="chain" id="PRO_5035463636" description="MARVEL domain-containing protein" evidence="3">
    <location>
        <begin position="19"/>
        <end position="461"/>
    </location>
</feature>
<feature type="region of interest" description="Disordered" evidence="1">
    <location>
        <begin position="282"/>
        <end position="348"/>
    </location>
</feature>
<comment type="caution">
    <text evidence="4">The sequence shown here is derived from an EMBL/GenBank/DDBJ whole genome shotgun (WGS) entry which is preliminary data.</text>
</comment>
<feature type="transmembrane region" description="Helical" evidence="2">
    <location>
        <begin position="76"/>
        <end position="99"/>
    </location>
</feature>
<gene>
    <name evidence="4" type="ORF">B0I35DRAFT_37071</name>
</gene>
<keyword evidence="3" id="KW-0732">Signal</keyword>
<evidence type="ECO:0000256" key="2">
    <source>
        <dbReference type="SAM" id="Phobius"/>
    </source>
</evidence>
<dbReference type="OrthoDB" id="5431149at2759"/>
<dbReference type="EMBL" id="JAGPNK010000001">
    <property type="protein sequence ID" value="KAH7329136.1"/>
    <property type="molecule type" value="Genomic_DNA"/>
</dbReference>
<feature type="compositionally biased region" description="Polar residues" evidence="1">
    <location>
        <begin position="388"/>
        <end position="401"/>
    </location>
</feature>
<proteinExistence type="predicted"/>
<feature type="transmembrane region" description="Helical" evidence="2">
    <location>
        <begin position="119"/>
        <end position="142"/>
    </location>
</feature>
<sequence>MLRLILMASALLAQLATAASLSINAMLAHQLSHLTTVGALFITSAAEAFAALLLLICLSTIHLFAPTRRLLGSHQAVIFGMGVFMSVMAAAVSMAALVYMSRATIDREELGSVDKTSMVIGASVALGVSFGFQIVFFIAHFITSRAPGSGNGTFVTADDGHYVPGLYVKGLRYSQTLPLQPRPRPTSMDSKYAPSWAPSYAPSSTASVASSMAKFIRPISSKTRLLSTREKHRGHSLDSDAYRSSTDVPTDSWDGSSVDTITLQTISTPSVAKPRFLETIPASPTISGASTPELLQDLEPPHPVRRSRSYSPSGRREVPGLTSSSSSELHIHPLFRSDSPTPPPIATPGTVVLASPIAGQVISNRQSVHSLKRIRSGSLPSAPSPLSRQGSLEPSRSTSSLRIPMDEQSSIEEVEESEEEDKDNGSARRVKTQSIPDFVLGAGNELPRSGQSMRRSTNPSA</sequence>
<organism evidence="4 5">
    <name type="scientific">Stachybotrys elegans</name>
    <dbReference type="NCBI Taxonomy" id="80388"/>
    <lineage>
        <taxon>Eukaryota</taxon>
        <taxon>Fungi</taxon>
        <taxon>Dikarya</taxon>
        <taxon>Ascomycota</taxon>
        <taxon>Pezizomycotina</taxon>
        <taxon>Sordariomycetes</taxon>
        <taxon>Hypocreomycetidae</taxon>
        <taxon>Hypocreales</taxon>
        <taxon>Stachybotryaceae</taxon>
        <taxon>Stachybotrys</taxon>
    </lineage>
</organism>
<reference evidence="4" key="1">
    <citation type="journal article" date="2021" name="Nat. Commun.">
        <title>Genetic determinants of endophytism in the Arabidopsis root mycobiome.</title>
        <authorList>
            <person name="Mesny F."/>
            <person name="Miyauchi S."/>
            <person name="Thiergart T."/>
            <person name="Pickel B."/>
            <person name="Atanasova L."/>
            <person name="Karlsson M."/>
            <person name="Huettel B."/>
            <person name="Barry K.W."/>
            <person name="Haridas S."/>
            <person name="Chen C."/>
            <person name="Bauer D."/>
            <person name="Andreopoulos W."/>
            <person name="Pangilinan J."/>
            <person name="LaButti K."/>
            <person name="Riley R."/>
            <person name="Lipzen A."/>
            <person name="Clum A."/>
            <person name="Drula E."/>
            <person name="Henrissat B."/>
            <person name="Kohler A."/>
            <person name="Grigoriev I.V."/>
            <person name="Martin F.M."/>
            <person name="Hacquard S."/>
        </authorList>
    </citation>
    <scope>NUCLEOTIDE SEQUENCE</scope>
    <source>
        <strain evidence="4">MPI-CAGE-CH-0235</strain>
    </source>
</reference>
<dbReference type="AlphaFoldDB" id="A0A8K0T2R0"/>
<feature type="compositionally biased region" description="Polar residues" evidence="1">
    <location>
        <begin position="449"/>
        <end position="461"/>
    </location>
</feature>
<keyword evidence="2" id="KW-1133">Transmembrane helix</keyword>
<protein>
    <recommendedName>
        <fullName evidence="6">MARVEL domain-containing protein</fullName>
    </recommendedName>
</protein>
<accession>A0A8K0T2R0</accession>
<keyword evidence="5" id="KW-1185">Reference proteome</keyword>
<evidence type="ECO:0000313" key="5">
    <source>
        <dbReference type="Proteomes" id="UP000813444"/>
    </source>
</evidence>
<evidence type="ECO:0000313" key="4">
    <source>
        <dbReference type="EMBL" id="KAH7329136.1"/>
    </source>
</evidence>
<feature type="compositionally biased region" description="Polar residues" evidence="1">
    <location>
        <begin position="242"/>
        <end position="257"/>
    </location>
</feature>
<keyword evidence="2" id="KW-0472">Membrane</keyword>
<feature type="transmembrane region" description="Helical" evidence="2">
    <location>
        <begin position="34"/>
        <end position="64"/>
    </location>
</feature>
<evidence type="ECO:0000256" key="3">
    <source>
        <dbReference type="SAM" id="SignalP"/>
    </source>
</evidence>
<feature type="signal peptide" evidence="3">
    <location>
        <begin position="1"/>
        <end position="18"/>
    </location>
</feature>
<dbReference type="Proteomes" id="UP000813444">
    <property type="component" value="Unassembled WGS sequence"/>
</dbReference>